<comment type="caution">
    <text evidence="2">The sequence shown here is derived from an EMBL/GenBank/DDBJ whole genome shotgun (WGS) entry which is preliminary data.</text>
</comment>
<dbReference type="InterPro" id="IPR001810">
    <property type="entry name" value="F-box_dom"/>
</dbReference>
<dbReference type="InterPro" id="IPR036047">
    <property type="entry name" value="F-box-like_dom_sf"/>
</dbReference>
<reference evidence="2" key="1">
    <citation type="submission" date="2020-11" db="EMBL/GenBank/DDBJ databases">
        <authorList>
            <consortium name="DOE Joint Genome Institute"/>
            <person name="Ahrendt S."/>
            <person name="Riley R."/>
            <person name="Andreopoulos W."/>
            <person name="Labutti K."/>
            <person name="Pangilinan J."/>
            <person name="Ruiz-Duenas F.J."/>
            <person name="Barrasa J.M."/>
            <person name="Sanchez-Garcia M."/>
            <person name="Camarero S."/>
            <person name="Miyauchi S."/>
            <person name="Serrano A."/>
            <person name="Linde D."/>
            <person name="Babiker R."/>
            <person name="Drula E."/>
            <person name="Ayuso-Fernandez I."/>
            <person name="Pacheco R."/>
            <person name="Padilla G."/>
            <person name="Ferreira P."/>
            <person name="Barriuso J."/>
            <person name="Kellner H."/>
            <person name="Castanera R."/>
            <person name="Alfaro M."/>
            <person name="Ramirez L."/>
            <person name="Pisabarro A.G."/>
            <person name="Kuo A."/>
            <person name="Tritt A."/>
            <person name="Lipzen A."/>
            <person name="He G."/>
            <person name="Yan M."/>
            <person name="Ng V."/>
            <person name="Cullen D."/>
            <person name="Martin F."/>
            <person name="Rosso M.-N."/>
            <person name="Henrissat B."/>
            <person name="Hibbett D."/>
            <person name="Martinez A.T."/>
            <person name="Grigoriev I.V."/>
        </authorList>
    </citation>
    <scope>NUCLEOTIDE SEQUENCE</scope>
    <source>
        <strain evidence="2">AH 40177</strain>
    </source>
</reference>
<proteinExistence type="predicted"/>
<dbReference type="OrthoDB" id="2884925at2759"/>
<dbReference type="Proteomes" id="UP000772434">
    <property type="component" value="Unassembled WGS sequence"/>
</dbReference>
<gene>
    <name evidence="2" type="ORF">BDP27DRAFT_1356741</name>
</gene>
<name>A0A9P5QB20_9AGAR</name>
<dbReference type="Pfam" id="PF12937">
    <property type="entry name" value="F-box-like"/>
    <property type="match status" value="1"/>
</dbReference>
<feature type="domain" description="F-box" evidence="1">
    <location>
        <begin position="105"/>
        <end position="163"/>
    </location>
</feature>
<evidence type="ECO:0000313" key="3">
    <source>
        <dbReference type="Proteomes" id="UP000772434"/>
    </source>
</evidence>
<protein>
    <recommendedName>
        <fullName evidence="1">F-box domain-containing protein</fullName>
    </recommendedName>
</protein>
<sequence length="457" mass="51006">MVNQAAKQPARIRDLPKRVYADGNKRPPLCGPSVELILPKNFSLDQSLLIDSSSKFLAKCKSLEAAWDDKSLLESLITESHQVLPSRIANYATQLSMQLGYYSPIRRLPPEIITKIFVFIVQEDPISFGDGRLDSYPMLKTLSRVCSLWHNLVVSQPIFWSYMNVNIGHTHLQERSFSGNAQLDLKPGGGIVKELAARGARWKSLKVSLFSNSDMRQLETMLKSGREDTTAGVSPLPVLENLTIYGRTECRVLHDVKLFICCPSLRELHILGVWWPSSMLNAIDVRNLIVLESTKVLLDFPMVDLLKKCPLLQTLTVGSVFDRVGGAPLPECFFHRHLTTLNLYSIDASFPKDVWQSIRLPNLAYLNIVILTMSTASRVVASVKDTLAALRDMLIFSGCSLRETSYQLVEADGIEGSSTDVDYLQAFMESLPTTGGTQQDVGGPALWHYLALYSAER</sequence>
<dbReference type="EMBL" id="JADNRY010000002">
    <property type="protein sequence ID" value="KAF9078007.1"/>
    <property type="molecule type" value="Genomic_DNA"/>
</dbReference>
<dbReference type="AlphaFoldDB" id="A0A9P5QB20"/>
<dbReference type="InterPro" id="IPR032675">
    <property type="entry name" value="LRR_dom_sf"/>
</dbReference>
<evidence type="ECO:0000259" key="1">
    <source>
        <dbReference type="Pfam" id="PF12937"/>
    </source>
</evidence>
<organism evidence="2 3">
    <name type="scientific">Rhodocollybia butyracea</name>
    <dbReference type="NCBI Taxonomy" id="206335"/>
    <lineage>
        <taxon>Eukaryota</taxon>
        <taxon>Fungi</taxon>
        <taxon>Dikarya</taxon>
        <taxon>Basidiomycota</taxon>
        <taxon>Agaricomycotina</taxon>
        <taxon>Agaricomycetes</taxon>
        <taxon>Agaricomycetidae</taxon>
        <taxon>Agaricales</taxon>
        <taxon>Marasmiineae</taxon>
        <taxon>Omphalotaceae</taxon>
        <taxon>Rhodocollybia</taxon>
    </lineage>
</organism>
<dbReference type="SUPFAM" id="SSF81383">
    <property type="entry name" value="F-box domain"/>
    <property type="match status" value="1"/>
</dbReference>
<keyword evidence="3" id="KW-1185">Reference proteome</keyword>
<accession>A0A9P5QB20</accession>
<evidence type="ECO:0000313" key="2">
    <source>
        <dbReference type="EMBL" id="KAF9078007.1"/>
    </source>
</evidence>
<dbReference type="SUPFAM" id="SSF52047">
    <property type="entry name" value="RNI-like"/>
    <property type="match status" value="1"/>
</dbReference>
<dbReference type="Gene3D" id="3.80.10.10">
    <property type="entry name" value="Ribonuclease Inhibitor"/>
    <property type="match status" value="1"/>
</dbReference>